<comment type="caution">
    <text evidence="2">The sequence shown here is derived from an EMBL/GenBank/DDBJ whole genome shotgun (WGS) entry which is preliminary data.</text>
</comment>
<organism evidence="2 3">
    <name type="scientific">Hibiscus sabdariffa</name>
    <name type="common">roselle</name>
    <dbReference type="NCBI Taxonomy" id="183260"/>
    <lineage>
        <taxon>Eukaryota</taxon>
        <taxon>Viridiplantae</taxon>
        <taxon>Streptophyta</taxon>
        <taxon>Embryophyta</taxon>
        <taxon>Tracheophyta</taxon>
        <taxon>Spermatophyta</taxon>
        <taxon>Magnoliopsida</taxon>
        <taxon>eudicotyledons</taxon>
        <taxon>Gunneridae</taxon>
        <taxon>Pentapetalae</taxon>
        <taxon>rosids</taxon>
        <taxon>malvids</taxon>
        <taxon>Malvales</taxon>
        <taxon>Malvaceae</taxon>
        <taxon>Malvoideae</taxon>
        <taxon>Hibiscus</taxon>
    </lineage>
</organism>
<evidence type="ECO:0000313" key="3">
    <source>
        <dbReference type="Proteomes" id="UP001472677"/>
    </source>
</evidence>
<feature type="region of interest" description="Disordered" evidence="1">
    <location>
        <begin position="1"/>
        <end position="79"/>
    </location>
</feature>
<feature type="compositionally biased region" description="Basic and acidic residues" evidence="1">
    <location>
        <begin position="28"/>
        <end position="52"/>
    </location>
</feature>
<proteinExistence type="predicted"/>
<sequence length="119" mass="12579">MSRPSGVEGNSYERRDGTRSAAYLASNPDKKKKESKKVKDGSTLSHTDKKEMGISGSGSSEAMHKGLRVKKSGNIGKDSSGVIEWVKSTHAQIEAISRKVKEGVGGTPIAPDNPPLVGT</sequence>
<evidence type="ECO:0000256" key="1">
    <source>
        <dbReference type="SAM" id="MobiDB-lite"/>
    </source>
</evidence>
<evidence type="ECO:0000313" key="2">
    <source>
        <dbReference type="EMBL" id="KAK8557739.1"/>
    </source>
</evidence>
<dbReference type="Proteomes" id="UP001472677">
    <property type="component" value="Unassembled WGS sequence"/>
</dbReference>
<dbReference type="EMBL" id="JBBPBM010000016">
    <property type="protein sequence ID" value="KAK8557739.1"/>
    <property type="molecule type" value="Genomic_DNA"/>
</dbReference>
<protein>
    <submittedName>
        <fullName evidence="2">Uncharacterized protein</fullName>
    </submittedName>
</protein>
<keyword evidence="3" id="KW-1185">Reference proteome</keyword>
<accession>A0ABR2EFV8</accession>
<reference evidence="2 3" key="1">
    <citation type="journal article" date="2024" name="G3 (Bethesda)">
        <title>Genome assembly of Hibiscus sabdariffa L. provides insights into metabolisms of medicinal natural products.</title>
        <authorList>
            <person name="Kim T."/>
        </authorList>
    </citation>
    <scope>NUCLEOTIDE SEQUENCE [LARGE SCALE GENOMIC DNA]</scope>
    <source>
        <strain evidence="2">TK-2024</strain>
        <tissue evidence="2">Old leaves</tissue>
    </source>
</reference>
<name>A0ABR2EFV8_9ROSI</name>
<gene>
    <name evidence="2" type="ORF">V6N12_009965</name>
</gene>